<dbReference type="CDD" id="cd03223">
    <property type="entry name" value="ABCD_peroxisomal_ALDP"/>
    <property type="match status" value="1"/>
</dbReference>
<dbReference type="GO" id="GO:0005524">
    <property type="term" value="F:ATP binding"/>
    <property type="evidence" value="ECO:0007669"/>
    <property type="project" value="UniProtKB-KW"/>
</dbReference>
<accession>A0A6N4W7Y0</accession>
<feature type="transmembrane region" description="Helical" evidence="8">
    <location>
        <begin position="114"/>
        <end position="135"/>
    </location>
</feature>
<dbReference type="InterPro" id="IPR027417">
    <property type="entry name" value="P-loop_NTPase"/>
</dbReference>
<dbReference type="RefSeq" id="WP_407664517.1">
    <property type="nucleotide sequence ID" value="NZ_AP022620.1"/>
</dbReference>
<evidence type="ECO:0000256" key="8">
    <source>
        <dbReference type="SAM" id="Phobius"/>
    </source>
</evidence>
<dbReference type="InterPro" id="IPR036640">
    <property type="entry name" value="ABC1_TM_sf"/>
</dbReference>
<keyword evidence="3 8" id="KW-0812">Transmembrane</keyword>
<evidence type="ECO:0000259" key="10">
    <source>
        <dbReference type="PROSITE" id="PS50929"/>
    </source>
</evidence>
<feature type="domain" description="ABC transporter" evidence="9">
    <location>
        <begin position="421"/>
        <end position="642"/>
    </location>
</feature>
<feature type="transmembrane region" description="Helical" evidence="8">
    <location>
        <begin position="20"/>
        <end position="44"/>
    </location>
</feature>
<dbReference type="Gene3D" id="1.20.1560.10">
    <property type="entry name" value="ABC transporter type 1, transmembrane domain"/>
    <property type="match status" value="1"/>
</dbReference>
<dbReference type="InterPro" id="IPR050835">
    <property type="entry name" value="ABC_transporter_sub-D"/>
</dbReference>
<dbReference type="PANTHER" id="PTHR11384:SF59">
    <property type="entry name" value="LYSOSOMAL COBALAMIN TRANSPORTER ABCD4"/>
    <property type="match status" value="1"/>
</dbReference>
<dbReference type="GO" id="GO:0005886">
    <property type="term" value="C:plasma membrane"/>
    <property type="evidence" value="ECO:0007669"/>
    <property type="project" value="UniProtKB-SubCell"/>
</dbReference>
<feature type="transmembrane region" description="Helical" evidence="8">
    <location>
        <begin position="65"/>
        <end position="86"/>
    </location>
</feature>
<protein>
    <submittedName>
        <fullName evidence="11">Multidrug ABC transporter ATP-binding protein</fullName>
    </submittedName>
</protein>
<evidence type="ECO:0000313" key="11">
    <source>
        <dbReference type="EMBL" id="BBZ76204.1"/>
    </source>
</evidence>
<keyword evidence="5 11" id="KW-0067">ATP-binding</keyword>
<feature type="transmembrane region" description="Helical" evidence="8">
    <location>
        <begin position="208"/>
        <end position="231"/>
    </location>
</feature>
<evidence type="ECO:0000256" key="4">
    <source>
        <dbReference type="ARBA" id="ARBA00022741"/>
    </source>
</evidence>
<dbReference type="SUPFAM" id="SSF90123">
    <property type="entry name" value="ABC transporter transmembrane region"/>
    <property type="match status" value="1"/>
</dbReference>
<evidence type="ECO:0000256" key="7">
    <source>
        <dbReference type="ARBA" id="ARBA00023136"/>
    </source>
</evidence>
<evidence type="ECO:0000256" key="3">
    <source>
        <dbReference type="ARBA" id="ARBA00022692"/>
    </source>
</evidence>
<evidence type="ECO:0000256" key="2">
    <source>
        <dbReference type="ARBA" id="ARBA00022448"/>
    </source>
</evidence>
<keyword evidence="12" id="KW-1185">Reference proteome</keyword>
<evidence type="ECO:0000256" key="6">
    <source>
        <dbReference type="ARBA" id="ARBA00022989"/>
    </source>
</evidence>
<dbReference type="Gene3D" id="3.40.50.300">
    <property type="entry name" value="P-loop containing nucleotide triphosphate hydrolases"/>
    <property type="match status" value="1"/>
</dbReference>
<dbReference type="KEGG" id="many:MANY_15410"/>
<dbReference type="SUPFAM" id="SSF52540">
    <property type="entry name" value="P-loop containing nucleoside triphosphate hydrolases"/>
    <property type="match status" value="1"/>
</dbReference>
<dbReference type="InterPro" id="IPR003439">
    <property type="entry name" value="ABC_transporter-like_ATP-bd"/>
</dbReference>
<dbReference type="InterPro" id="IPR003593">
    <property type="entry name" value="AAA+_ATPase"/>
</dbReference>
<keyword evidence="4" id="KW-0547">Nucleotide-binding</keyword>
<comment type="subcellular location">
    <subcellularLocation>
        <location evidence="1">Cell membrane</location>
        <topology evidence="1">Multi-pass membrane protein</topology>
    </subcellularLocation>
</comment>
<keyword evidence="2" id="KW-0813">Transport</keyword>
<name>A0A6N4W7Y0_9MYCO</name>
<evidence type="ECO:0000256" key="1">
    <source>
        <dbReference type="ARBA" id="ARBA00004651"/>
    </source>
</evidence>
<dbReference type="InterPro" id="IPR017871">
    <property type="entry name" value="ABC_transporter-like_CS"/>
</dbReference>
<dbReference type="PROSITE" id="PS00211">
    <property type="entry name" value="ABC_TRANSPORTER_1"/>
    <property type="match status" value="1"/>
</dbReference>
<dbReference type="EMBL" id="AP022620">
    <property type="protein sequence ID" value="BBZ76204.1"/>
    <property type="molecule type" value="Genomic_DNA"/>
</dbReference>
<feature type="domain" description="ABC transmembrane type-1" evidence="10">
    <location>
        <begin position="68"/>
        <end position="387"/>
    </location>
</feature>
<dbReference type="GO" id="GO:0016887">
    <property type="term" value="F:ATP hydrolysis activity"/>
    <property type="evidence" value="ECO:0007669"/>
    <property type="project" value="InterPro"/>
</dbReference>
<evidence type="ECO:0000313" key="12">
    <source>
        <dbReference type="Proteomes" id="UP000467249"/>
    </source>
</evidence>
<dbReference type="SMART" id="SM00382">
    <property type="entry name" value="AAA"/>
    <property type="match status" value="1"/>
</dbReference>
<gene>
    <name evidence="11" type="ORF">MANY_15410</name>
</gene>
<proteinExistence type="predicted"/>
<dbReference type="GO" id="GO:0140359">
    <property type="term" value="F:ABC-type transporter activity"/>
    <property type="evidence" value="ECO:0007669"/>
    <property type="project" value="InterPro"/>
</dbReference>
<dbReference type="AlphaFoldDB" id="A0A6N4W7Y0"/>
<dbReference type="PROSITE" id="PS50893">
    <property type="entry name" value="ABC_TRANSPORTER_2"/>
    <property type="match status" value="1"/>
</dbReference>
<sequence length="642" mass="71700">MDTSTFRPSLDWGSEFYQSMWWLLKVFVITAPCVLVVLVALRRGTEWGRQYWRISGAYFTGRHSVLTWTLLALMLLSTIVSVRINLLLSYQVNDLFNALQVAFSNPGNDSGAHGFWMTMVIFAVLAALHVARYLADLYLTQRFIMRWRIWLSHRVIDDWLGDGAYIRSQFSREPADSPDQRIQQDVDIFTTGVGSQTNVPAYGSGQTLLFGAVWSALTVFSFGTILWQLSGPLHLWNVTIPRALFWIVLIYVLLGSVVAFAIGRPMIRLSYLNELRNAAFRYALVRLRDASMAIGMYEGEDVERTALHRRLQSAMDNYRRWVNKMVVLTGWNLSMSQAINPLPFIVQAQRLFAREITFGGVMQSATAFHMIHDSLSFFRNAYDAFASFRGATIRLNGLIDANARARALAPAPIAESFDGSVTLEKLEVRTPGGRPLVADLNVRLAPGDSLLISGDSGIGKTVLMQSIAGLWPFHSGSVALPGGRHAAMFVPQLPYLPLGTLRAVVSYPRPEGSASDRQIQQALAKVALSQLILHVGEDRDWAKTLSVGEQQRLTFARILLARPKAVFLDESTSAMDEGLELMLYQLLRTELPDVIMVSVSHRATVEPFHARRLRLLGDGRWRIEPLTSAIVSPDIAPPTVCS</sequence>
<keyword evidence="6 8" id="KW-1133">Transmembrane helix</keyword>
<dbReference type="PROSITE" id="PS50929">
    <property type="entry name" value="ABC_TM1F"/>
    <property type="match status" value="1"/>
</dbReference>
<dbReference type="Proteomes" id="UP000467249">
    <property type="component" value="Chromosome"/>
</dbReference>
<organism evidence="11 12">
    <name type="scientific">Mycolicibacterium anyangense</name>
    <dbReference type="NCBI Taxonomy" id="1431246"/>
    <lineage>
        <taxon>Bacteria</taxon>
        <taxon>Bacillati</taxon>
        <taxon>Actinomycetota</taxon>
        <taxon>Actinomycetes</taxon>
        <taxon>Mycobacteriales</taxon>
        <taxon>Mycobacteriaceae</taxon>
        <taxon>Mycolicibacterium</taxon>
    </lineage>
</organism>
<dbReference type="Pfam" id="PF06472">
    <property type="entry name" value="ABC_membrane_2"/>
    <property type="match status" value="1"/>
</dbReference>
<evidence type="ECO:0000259" key="9">
    <source>
        <dbReference type="PROSITE" id="PS50893"/>
    </source>
</evidence>
<dbReference type="InterPro" id="IPR011527">
    <property type="entry name" value="ABC1_TM_dom"/>
</dbReference>
<dbReference type="PANTHER" id="PTHR11384">
    <property type="entry name" value="ATP-BINDING CASSETTE, SUB-FAMILY D MEMBER"/>
    <property type="match status" value="1"/>
</dbReference>
<evidence type="ECO:0000256" key="5">
    <source>
        <dbReference type="ARBA" id="ARBA00022840"/>
    </source>
</evidence>
<reference evidence="11 12" key="1">
    <citation type="journal article" date="2019" name="Emerg. Microbes Infect.">
        <title>Comprehensive subspecies identification of 175 nontuberculous mycobacteria species based on 7547 genomic profiles.</title>
        <authorList>
            <person name="Matsumoto Y."/>
            <person name="Kinjo T."/>
            <person name="Motooka D."/>
            <person name="Nabeya D."/>
            <person name="Jung N."/>
            <person name="Uechi K."/>
            <person name="Horii T."/>
            <person name="Iida T."/>
            <person name="Fujita J."/>
            <person name="Nakamura S."/>
        </authorList>
    </citation>
    <scope>NUCLEOTIDE SEQUENCE [LARGE SCALE GENOMIC DNA]</scope>
    <source>
        <strain evidence="11 12">JCM 30275</strain>
    </source>
</reference>
<feature type="transmembrane region" description="Helical" evidence="8">
    <location>
        <begin position="243"/>
        <end position="262"/>
    </location>
</feature>
<keyword evidence="7 8" id="KW-0472">Membrane</keyword>
<dbReference type="Pfam" id="PF00005">
    <property type="entry name" value="ABC_tran"/>
    <property type="match status" value="1"/>
</dbReference>